<name>A0A923M810_9BURK</name>
<dbReference type="InterPro" id="IPR022061">
    <property type="entry name" value="DUF3617"/>
</dbReference>
<organism evidence="2 3">
    <name type="scientific">Ramlibacter albus</name>
    <dbReference type="NCBI Taxonomy" id="2079448"/>
    <lineage>
        <taxon>Bacteria</taxon>
        <taxon>Pseudomonadati</taxon>
        <taxon>Pseudomonadota</taxon>
        <taxon>Betaproteobacteria</taxon>
        <taxon>Burkholderiales</taxon>
        <taxon>Comamonadaceae</taxon>
        <taxon>Ramlibacter</taxon>
    </lineage>
</organism>
<keyword evidence="1" id="KW-0732">Signal</keyword>
<gene>
    <name evidence="2" type="ORF">H8R02_11520</name>
</gene>
<dbReference type="Pfam" id="PF12276">
    <property type="entry name" value="DUF3617"/>
    <property type="match status" value="1"/>
</dbReference>
<dbReference type="AlphaFoldDB" id="A0A923M810"/>
<evidence type="ECO:0000313" key="2">
    <source>
        <dbReference type="EMBL" id="MBC5765085.1"/>
    </source>
</evidence>
<feature type="signal peptide" evidence="1">
    <location>
        <begin position="1"/>
        <end position="19"/>
    </location>
</feature>
<protein>
    <submittedName>
        <fullName evidence="2">DUF3617 domain-containing protein</fullName>
    </submittedName>
</protein>
<sequence>MRVLVVAAAAALCSSGAAAQQAKPGLWEITTKMGGAAGGQMAAAQAQMAEQMKNMPPDQRKMVEEMMAKQGMRMAPGAGGGTTIQMCITPEMARRDEVPMNKGDCKMTSQQRTGNTLKAAFSCTNPPSTGEALVTFTGTDAYNSKVTVKTVIDGKPETMNIDSSARFLGADCGSVKPPRTN</sequence>
<evidence type="ECO:0000256" key="1">
    <source>
        <dbReference type="SAM" id="SignalP"/>
    </source>
</evidence>
<dbReference type="RefSeq" id="WP_187081537.1">
    <property type="nucleotide sequence ID" value="NZ_JACORU010000003.1"/>
</dbReference>
<reference evidence="2" key="1">
    <citation type="submission" date="2020-08" db="EMBL/GenBank/DDBJ databases">
        <title>Ramlibacter sp. GTP1 16S ribosomal RNA gene genome sequencing and assembly.</title>
        <authorList>
            <person name="Kang M."/>
        </authorList>
    </citation>
    <scope>NUCLEOTIDE SEQUENCE</scope>
    <source>
        <strain evidence="2">GTP1</strain>
    </source>
</reference>
<dbReference type="Proteomes" id="UP000596827">
    <property type="component" value="Unassembled WGS sequence"/>
</dbReference>
<accession>A0A923M810</accession>
<keyword evidence="3" id="KW-1185">Reference proteome</keyword>
<comment type="caution">
    <text evidence="2">The sequence shown here is derived from an EMBL/GenBank/DDBJ whole genome shotgun (WGS) entry which is preliminary data.</text>
</comment>
<proteinExistence type="predicted"/>
<dbReference type="EMBL" id="JACORU010000003">
    <property type="protein sequence ID" value="MBC5765085.1"/>
    <property type="molecule type" value="Genomic_DNA"/>
</dbReference>
<feature type="chain" id="PRO_5037690239" evidence="1">
    <location>
        <begin position="20"/>
        <end position="181"/>
    </location>
</feature>
<evidence type="ECO:0000313" key="3">
    <source>
        <dbReference type="Proteomes" id="UP000596827"/>
    </source>
</evidence>